<accession>A0ABU2VNL5</accession>
<organism evidence="1 2">
    <name type="scientific">Streptomyces doebereineriae</name>
    <dbReference type="NCBI Taxonomy" id="3075528"/>
    <lineage>
        <taxon>Bacteria</taxon>
        <taxon>Bacillati</taxon>
        <taxon>Actinomycetota</taxon>
        <taxon>Actinomycetes</taxon>
        <taxon>Kitasatosporales</taxon>
        <taxon>Streptomycetaceae</taxon>
        <taxon>Streptomyces</taxon>
    </lineage>
</organism>
<dbReference type="EMBL" id="JAVREZ010000026">
    <property type="protein sequence ID" value="MDT0487196.1"/>
    <property type="molecule type" value="Genomic_DNA"/>
</dbReference>
<evidence type="ECO:0000313" key="1">
    <source>
        <dbReference type="EMBL" id="MDT0487196.1"/>
    </source>
</evidence>
<name>A0ABU2VNL5_9ACTN</name>
<reference evidence="2" key="1">
    <citation type="submission" date="2023-07" db="EMBL/GenBank/DDBJ databases">
        <title>30 novel species of actinomycetes from the DSMZ collection.</title>
        <authorList>
            <person name="Nouioui I."/>
        </authorList>
    </citation>
    <scope>NUCLEOTIDE SEQUENCE [LARGE SCALE GENOMIC DNA]</scope>
    <source>
        <strain evidence="2">DSM 41640</strain>
    </source>
</reference>
<evidence type="ECO:0000313" key="2">
    <source>
        <dbReference type="Proteomes" id="UP001183824"/>
    </source>
</evidence>
<dbReference type="RefSeq" id="WP_311719885.1">
    <property type="nucleotide sequence ID" value="NZ_JAVREZ010000026.1"/>
</dbReference>
<protein>
    <submittedName>
        <fullName evidence="1">Uncharacterized protein</fullName>
    </submittedName>
</protein>
<dbReference type="Proteomes" id="UP001183824">
    <property type="component" value="Unassembled WGS sequence"/>
</dbReference>
<comment type="caution">
    <text evidence="1">The sequence shown here is derived from an EMBL/GenBank/DDBJ whole genome shotgun (WGS) entry which is preliminary data.</text>
</comment>
<proteinExistence type="predicted"/>
<keyword evidence="2" id="KW-1185">Reference proteome</keyword>
<sequence>MVLQHLAGEESVRFRPTRLARDDASLEALLGRLLTETAGLYEEEVPRSGFRVERGRQFRRWQDGSAQAWTTRRKVSGIGAGRAGCGSMC</sequence>
<gene>
    <name evidence="1" type="ORF">RNB18_44730</name>
</gene>